<evidence type="ECO:0000313" key="2">
    <source>
        <dbReference type="EMBL" id="RIA83386.1"/>
    </source>
</evidence>
<comment type="caution">
    <text evidence="2">The sequence shown here is derived from an EMBL/GenBank/DDBJ whole genome shotgun (WGS) entry which is preliminary data.</text>
</comment>
<keyword evidence="3" id="KW-1185">Reference proteome</keyword>
<dbReference type="EMBL" id="QKYT01000576">
    <property type="protein sequence ID" value="RIA83386.1"/>
    <property type="molecule type" value="Genomic_DNA"/>
</dbReference>
<feature type="compositionally biased region" description="Basic and acidic residues" evidence="1">
    <location>
        <begin position="12"/>
        <end position="24"/>
    </location>
</feature>
<feature type="region of interest" description="Disordered" evidence="1">
    <location>
        <begin position="60"/>
        <end position="90"/>
    </location>
</feature>
<evidence type="ECO:0000313" key="3">
    <source>
        <dbReference type="Proteomes" id="UP000265703"/>
    </source>
</evidence>
<gene>
    <name evidence="2" type="ORF">C1645_833898</name>
</gene>
<dbReference type="Proteomes" id="UP000265703">
    <property type="component" value="Unassembled WGS sequence"/>
</dbReference>
<evidence type="ECO:0000256" key="1">
    <source>
        <dbReference type="SAM" id="MobiDB-lite"/>
    </source>
</evidence>
<accession>A0A397SF89</accession>
<feature type="region of interest" description="Disordered" evidence="1">
    <location>
        <begin position="1"/>
        <end position="24"/>
    </location>
</feature>
<proteinExistence type="predicted"/>
<sequence>MCEKVNVIDYESVNRDDESDNRDYKIQEDYEVPSYEELHINEETSNTKKKKSNKVLDEKTVNEASNIGDDDEMSIEEGKEIGNRTSIVKETDNEVLDKETDNEVLETDDEIFDKETDSEVFNKETDDEVFDEYEIFNQDETDNEENVSDEASNAEESDKIIDTTQAYNELVDIIYHPQFKDIIWYSLNNPSLFSQMYFGSGQTVKRNLELWHENLWKESP</sequence>
<reference evidence="2 3" key="1">
    <citation type="submission" date="2018-06" db="EMBL/GenBank/DDBJ databases">
        <title>Comparative genomics reveals the genomic features of Rhizophagus irregularis, R. cerebriforme, R. diaphanum and Gigaspora rosea, and their symbiotic lifestyle signature.</title>
        <authorList>
            <person name="Morin E."/>
            <person name="San Clemente H."/>
            <person name="Chen E.C.H."/>
            <person name="De La Providencia I."/>
            <person name="Hainaut M."/>
            <person name="Kuo A."/>
            <person name="Kohler A."/>
            <person name="Murat C."/>
            <person name="Tang N."/>
            <person name="Roy S."/>
            <person name="Loubradou J."/>
            <person name="Henrissat B."/>
            <person name="Grigoriev I.V."/>
            <person name="Corradi N."/>
            <person name="Roux C."/>
            <person name="Martin F.M."/>
        </authorList>
    </citation>
    <scope>NUCLEOTIDE SEQUENCE [LARGE SCALE GENOMIC DNA]</scope>
    <source>
        <strain evidence="2 3">DAOM 227022</strain>
    </source>
</reference>
<dbReference type="OrthoDB" id="10606934at2759"/>
<protein>
    <submittedName>
        <fullName evidence="2">Uncharacterized protein</fullName>
    </submittedName>
</protein>
<organism evidence="2 3">
    <name type="scientific">Glomus cerebriforme</name>
    <dbReference type="NCBI Taxonomy" id="658196"/>
    <lineage>
        <taxon>Eukaryota</taxon>
        <taxon>Fungi</taxon>
        <taxon>Fungi incertae sedis</taxon>
        <taxon>Mucoromycota</taxon>
        <taxon>Glomeromycotina</taxon>
        <taxon>Glomeromycetes</taxon>
        <taxon>Glomerales</taxon>
        <taxon>Glomeraceae</taxon>
        <taxon>Glomus</taxon>
    </lineage>
</organism>
<dbReference type="AlphaFoldDB" id="A0A397SF89"/>
<dbReference type="STRING" id="658196.A0A397SF89"/>
<name>A0A397SF89_9GLOM</name>
<feature type="compositionally biased region" description="Basic and acidic residues" evidence="1">
    <location>
        <begin position="76"/>
        <end position="90"/>
    </location>
</feature>